<protein>
    <submittedName>
        <fullName evidence="2">Uncharacterized protein</fullName>
    </submittedName>
</protein>
<evidence type="ECO:0000313" key="2">
    <source>
        <dbReference type="EMBL" id="KAK7695658.1"/>
    </source>
</evidence>
<keyword evidence="1" id="KW-0472">Membrane</keyword>
<proteinExistence type="predicted"/>
<comment type="caution">
    <text evidence="2">The sequence shown here is derived from an EMBL/GenBank/DDBJ whole genome shotgun (WGS) entry which is preliminary data.</text>
</comment>
<accession>A0AAW0GXN3</accession>
<dbReference type="EMBL" id="JASBNA010000001">
    <property type="protein sequence ID" value="KAK7695658.1"/>
    <property type="molecule type" value="Genomic_DNA"/>
</dbReference>
<evidence type="ECO:0000313" key="3">
    <source>
        <dbReference type="Proteomes" id="UP001385951"/>
    </source>
</evidence>
<keyword evidence="1" id="KW-1133">Transmembrane helix</keyword>
<organism evidence="2 3">
    <name type="scientific">Cerrena zonata</name>
    <dbReference type="NCBI Taxonomy" id="2478898"/>
    <lineage>
        <taxon>Eukaryota</taxon>
        <taxon>Fungi</taxon>
        <taxon>Dikarya</taxon>
        <taxon>Basidiomycota</taxon>
        <taxon>Agaricomycotina</taxon>
        <taxon>Agaricomycetes</taxon>
        <taxon>Polyporales</taxon>
        <taxon>Cerrenaceae</taxon>
        <taxon>Cerrena</taxon>
    </lineage>
</organism>
<keyword evidence="1" id="KW-0812">Transmembrane</keyword>
<sequence>MGFDFVILIFTIVALYVKHRTCSDLWHLLFRDGLLYFVVTFLCNALPAVFTVLNLNTIMNM</sequence>
<dbReference type="AlphaFoldDB" id="A0AAW0GXN3"/>
<evidence type="ECO:0000256" key="1">
    <source>
        <dbReference type="SAM" id="Phobius"/>
    </source>
</evidence>
<feature type="transmembrane region" description="Helical" evidence="1">
    <location>
        <begin position="33"/>
        <end position="55"/>
    </location>
</feature>
<dbReference type="Proteomes" id="UP001385951">
    <property type="component" value="Unassembled WGS sequence"/>
</dbReference>
<gene>
    <name evidence="2" type="ORF">QCA50_000294</name>
</gene>
<reference evidence="2 3" key="1">
    <citation type="submission" date="2022-09" db="EMBL/GenBank/DDBJ databases">
        <authorList>
            <person name="Palmer J.M."/>
        </authorList>
    </citation>
    <scope>NUCLEOTIDE SEQUENCE [LARGE SCALE GENOMIC DNA]</scope>
    <source>
        <strain evidence="2 3">DSM 7382</strain>
    </source>
</reference>
<keyword evidence="3" id="KW-1185">Reference proteome</keyword>
<name>A0AAW0GXN3_9APHY</name>